<dbReference type="Gene3D" id="3.40.30.10">
    <property type="entry name" value="Glutaredoxin"/>
    <property type="match status" value="1"/>
</dbReference>
<dbReference type="AlphaFoldDB" id="A0A6S6QZ16"/>
<organism evidence="1 2">
    <name type="scientific">Anaerocolumna cellulosilytica</name>
    <dbReference type="NCBI Taxonomy" id="433286"/>
    <lineage>
        <taxon>Bacteria</taxon>
        <taxon>Bacillati</taxon>
        <taxon>Bacillota</taxon>
        <taxon>Clostridia</taxon>
        <taxon>Lachnospirales</taxon>
        <taxon>Lachnospiraceae</taxon>
        <taxon>Anaerocolumna</taxon>
    </lineage>
</organism>
<keyword evidence="2" id="KW-1185">Reference proteome</keyword>
<dbReference type="EMBL" id="AP023367">
    <property type="protein sequence ID" value="BCJ94309.1"/>
    <property type="molecule type" value="Genomic_DNA"/>
</dbReference>
<dbReference type="InterPro" id="IPR036249">
    <property type="entry name" value="Thioredoxin-like_sf"/>
</dbReference>
<name>A0A6S6QZ16_9FIRM</name>
<dbReference type="Proteomes" id="UP000515561">
    <property type="component" value="Chromosome"/>
</dbReference>
<accession>A0A6S6QZ16</accession>
<evidence type="ECO:0000313" key="1">
    <source>
        <dbReference type="EMBL" id="BCJ94309.1"/>
    </source>
</evidence>
<sequence length="82" mass="9312">MVELSVCIGSSCHLKGSYNIIQLFQQLIEENRLHDRVDFKANFCMRECQGTGVAVSVNGTAYHIQQETAREFFKDTIMPLTV</sequence>
<gene>
    <name evidence="1" type="ORF">acsn021_18780</name>
</gene>
<dbReference type="SUPFAM" id="SSF52833">
    <property type="entry name" value="Thioredoxin-like"/>
    <property type="match status" value="1"/>
</dbReference>
<dbReference type="RefSeq" id="WP_184091116.1">
    <property type="nucleotide sequence ID" value="NZ_AP023367.1"/>
</dbReference>
<dbReference type="KEGG" id="acel:acsn021_18780"/>
<proteinExistence type="predicted"/>
<reference evidence="1 2" key="1">
    <citation type="journal article" date="2016" name="Int. J. Syst. Evol. Microbiol.">
        <title>Descriptions of Anaerotaenia torta gen. nov., sp. nov. and Anaerocolumna cellulosilytica gen. nov., sp. nov. isolated from a methanogenic reactor of cattle waste.</title>
        <authorList>
            <person name="Uek A."/>
            <person name="Ohtaki Y."/>
            <person name="Kaku N."/>
            <person name="Ueki K."/>
        </authorList>
    </citation>
    <scope>NUCLEOTIDE SEQUENCE [LARGE SCALE GENOMIC DNA]</scope>
    <source>
        <strain evidence="1 2">SN021</strain>
    </source>
</reference>
<evidence type="ECO:0000313" key="2">
    <source>
        <dbReference type="Proteomes" id="UP000515561"/>
    </source>
</evidence>
<protein>
    <submittedName>
        <fullName evidence="1">NADH dehydrogenase</fullName>
    </submittedName>
</protein>
<dbReference type="CDD" id="cd02980">
    <property type="entry name" value="TRX_Fd_family"/>
    <property type="match status" value="1"/>
</dbReference>